<dbReference type="Pfam" id="PF13424">
    <property type="entry name" value="TPR_12"/>
    <property type="match status" value="2"/>
</dbReference>
<dbReference type="GO" id="GO:0005938">
    <property type="term" value="C:cell cortex"/>
    <property type="evidence" value="ECO:0007669"/>
    <property type="project" value="TreeGrafter"/>
</dbReference>
<evidence type="ECO:0000256" key="8">
    <source>
        <dbReference type="ARBA" id="ARBA00022803"/>
    </source>
</evidence>
<dbReference type="InterPro" id="IPR003109">
    <property type="entry name" value="GoLoco_motif"/>
</dbReference>
<dbReference type="GO" id="GO:0000132">
    <property type="term" value="P:establishment of mitotic spindle orientation"/>
    <property type="evidence" value="ECO:0007669"/>
    <property type="project" value="TreeGrafter"/>
</dbReference>
<dbReference type="SMART" id="SM00028">
    <property type="entry name" value="TPR"/>
    <property type="match status" value="4"/>
</dbReference>
<name>A0A7J5YJU6_DISMA</name>
<evidence type="ECO:0000256" key="12">
    <source>
        <dbReference type="SAM" id="SignalP"/>
    </source>
</evidence>
<keyword evidence="9" id="KW-0472">Membrane</keyword>
<dbReference type="GO" id="GO:0005886">
    <property type="term" value="C:plasma membrane"/>
    <property type="evidence" value="ECO:0007669"/>
    <property type="project" value="UniProtKB-SubCell"/>
</dbReference>
<comment type="similarity">
    <text evidence="3">Belongs to the GPSM family.</text>
</comment>
<keyword evidence="12" id="KW-0732">Signal</keyword>
<dbReference type="EMBL" id="JAAKFY010000012">
    <property type="protein sequence ID" value="KAF3849029.1"/>
    <property type="molecule type" value="Genomic_DNA"/>
</dbReference>
<dbReference type="Gene3D" id="1.25.40.10">
    <property type="entry name" value="Tetratricopeptide repeat domain"/>
    <property type="match status" value="3"/>
</dbReference>
<dbReference type="SMART" id="SM00390">
    <property type="entry name" value="GoLoco"/>
    <property type="match status" value="3"/>
</dbReference>
<dbReference type="FunFam" id="1.25.40.10:FF:000043">
    <property type="entry name" value="G-protein-signaling modulator 2 isoform X1"/>
    <property type="match status" value="1"/>
</dbReference>
<evidence type="ECO:0000256" key="9">
    <source>
        <dbReference type="ARBA" id="ARBA00023136"/>
    </source>
</evidence>
<reference evidence="13 14" key="1">
    <citation type="submission" date="2020-03" db="EMBL/GenBank/DDBJ databases">
        <title>Dissostichus mawsoni Genome sequencing and assembly.</title>
        <authorList>
            <person name="Park H."/>
        </authorList>
    </citation>
    <scope>NUCLEOTIDE SEQUENCE [LARGE SCALE GENOMIC DNA]</scope>
    <source>
        <strain evidence="13">DM0001</strain>
        <tissue evidence="13">Muscle</tissue>
    </source>
</reference>
<dbReference type="InterPro" id="IPR052386">
    <property type="entry name" value="GPSM"/>
</dbReference>
<keyword evidence="6" id="KW-0597">Phosphoprotein</keyword>
<keyword evidence="14" id="KW-1185">Reference proteome</keyword>
<evidence type="ECO:0008006" key="15">
    <source>
        <dbReference type="Google" id="ProtNLM"/>
    </source>
</evidence>
<dbReference type="AlphaFoldDB" id="A0A7J5YJU6"/>
<proteinExistence type="inferred from homology"/>
<dbReference type="PROSITE" id="PS50877">
    <property type="entry name" value="GOLOCO"/>
    <property type="match status" value="3"/>
</dbReference>
<feature type="compositionally biased region" description="Basic and acidic residues" evidence="11">
    <location>
        <begin position="372"/>
        <end position="386"/>
    </location>
</feature>
<protein>
    <recommendedName>
        <fullName evidence="15">G-protein signaling modulator 1</fullName>
    </recommendedName>
</protein>
<keyword evidence="4" id="KW-1003">Cell membrane</keyword>
<feature type="signal peptide" evidence="12">
    <location>
        <begin position="1"/>
        <end position="21"/>
    </location>
</feature>
<evidence type="ECO:0000256" key="11">
    <source>
        <dbReference type="SAM" id="MobiDB-lite"/>
    </source>
</evidence>
<accession>A0A7J5YJU6</accession>
<dbReference type="OrthoDB" id="286233at2759"/>
<dbReference type="Proteomes" id="UP000518266">
    <property type="component" value="Unassembled WGS sequence"/>
</dbReference>
<dbReference type="InterPro" id="IPR011990">
    <property type="entry name" value="TPR-like_helical_dom_sf"/>
</dbReference>
<dbReference type="SUPFAM" id="SSF48452">
    <property type="entry name" value="TPR-like"/>
    <property type="match status" value="1"/>
</dbReference>
<dbReference type="InterPro" id="IPR019734">
    <property type="entry name" value="TPR_rpt"/>
</dbReference>
<evidence type="ECO:0000256" key="10">
    <source>
        <dbReference type="PROSITE-ProRule" id="PRU00339"/>
    </source>
</evidence>
<evidence type="ECO:0000256" key="2">
    <source>
        <dbReference type="ARBA" id="ARBA00004496"/>
    </source>
</evidence>
<evidence type="ECO:0000256" key="6">
    <source>
        <dbReference type="ARBA" id="ARBA00022553"/>
    </source>
</evidence>
<dbReference type="PROSITE" id="PS50005">
    <property type="entry name" value="TPR"/>
    <property type="match status" value="1"/>
</dbReference>
<evidence type="ECO:0000313" key="14">
    <source>
        <dbReference type="Proteomes" id="UP000518266"/>
    </source>
</evidence>
<dbReference type="FunFam" id="1.25.40.10:FF:002932">
    <property type="entry name" value="Adenylate kinase isoenzyme 1"/>
    <property type="match status" value="1"/>
</dbReference>
<gene>
    <name evidence="13" type="ORF">F7725_015526</name>
</gene>
<feature type="region of interest" description="Disordered" evidence="11">
    <location>
        <begin position="415"/>
        <end position="444"/>
    </location>
</feature>
<dbReference type="Pfam" id="PF02188">
    <property type="entry name" value="GoLoco"/>
    <property type="match status" value="3"/>
</dbReference>
<feature type="region of interest" description="Disordered" evidence="11">
    <location>
        <begin position="318"/>
        <end position="402"/>
    </location>
</feature>
<keyword evidence="5" id="KW-0963">Cytoplasm</keyword>
<evidence type="ECO:0000256" key="3">
    <source>
        <dbReference type="ARBA" id="ARBA00006600"/>
    </source>
</evidence>
<dbReference type="GO" id="GO:0001965">
    <property type="term" value="F:G-protein alpha-subunit binding"/>
    <property type="evidence" value="ECO:0007669"/>
    <property type="project" value="TreeGrafter"/>
</dbReference>
<evidence type="ECO:0000256" key="5">
    <source>
        <dbReference type="ARBA" id="ARBA00022490"/>
    </source>
</evidence>
<dbReference type="PANTHER" id="PTHR45954">
    <property type="entry name" value="LD33695P"/>
    <property type="match status" value="1"/>
</dbReference>
<keyword evidence="7" id="KW-0677">Repeat</keyword>
<dbReference type="GO" id="GO:0005092">
    <property type="term" value="F:GDP-dissociation inhibitor activity"/>
    <property type="evidence" value="ECO:0007669"/>
    <property type="project" value="TreeGrafter"/>
</dbReference>
<evidence type="ECO:0000256" key="1">
    <source>
        <dbReference type="ARBA" id="ARBA00004236"/>
    </source>
</evidence>
<sequence>MSETHCRRLLAFMSMMNLCLVKELGDRAAQGRAYGNLGNTHYLLGNFVEAIKFHRQRLSIAKEFGDKAAERRAYSNLGNALIFLGQFNTATEYYRKTLQLSRQLRDQVMEAQACYSLGNTYTLLQQYEKAIDYHLKHLYIAEELTDRVGEGRACWSLGNAYVSLGNHKQALHFARKHLDISNEIGDRNGELTARMNVEQLMESLGVNESDLSPSRARPKFTKRNSMDSVELWKYSSDKNGENQDLESIPARSKSQLSQPGKRKGYPDSQSSDERLWLDSPVDTDDITVQVPPPVAKLGRDPSDEDCFFDLLSKFQSSRMDDQRCHFDEPENGDNGEDAANSVASLNEMKDPSITTSPQTEELFDLIANSQSRRLDDQRSSRIDDQRCSPPEGGPHAPTVPDEDFFSLIQRVQAKRMDEQRVHLPSDDQDDPPSPDPEPPGGFPS</sequence>
<evidence type="ECO:0000256" key="4">
    <source>
        <dbReference type="ARBA" id="ARBA00022475"/>
    </source>
</evidence>
<feature type="compositionally biased region" description="Basic and acidic residues" evidence="11">
    <location>
        <begin position="415"/>
        <end position="425"/>
    </location>
</feature>
<comment type="subcellular location">
    <subcellularLocation>
        <location evidence="1">Cell membrane</location>
    </subcellularLocation>
    <subcellularLocation>
        <location evidence="2">Cytoplasm</location>
    </subcellularLocation>
</comment>
<feature type="region of interest" description="Disordered" evidence="11">
    <location>
        <begin position="234"/>
        <end position="301"/>
    </location>
</feature>
<evidence type="ECO:0000313" key="13">
    <source>
        <dbReference type="EMBL" id="KAF3849029.1"/>
    </source>
</evidence>
<feature type="repeat" description="TPR" evidence="10">
    <location>
        <begin position="71"/>
        <end position="104"/>
    </location>
</feature>
<dbReference type="PANTHER" id="PTHR45954:SF2">
    <property type="entry name" value="G-PROTEIN-SIGNALING MODULATOR 1"/>
    <property type="match status" value="1"/>
</dbReference>
<keyword evidence="8 10" id="KW-0802">TPR repeat</keyword>
<feature type="chain" id="PRO_5029526591" description="G-protein signaling modulator 1" evidence="12">
    <location>
        <begin position="22"/>
        <end position="444"/>
    </location>
</feature>
<organism evidence="13 14">
    <name type="scientific">Dissostichus mawsoni</name>
    <name type="common">Antarctic cod</name>
    <dbReference type="NCBI Taxonomy" id="36200"/>
    <lineage>
        <taxon>Eukaryota</taxon>
        <taxon>Metazoa</taxon>
        <taxon>Chordata</taxon>
        <taxon>Craniata</taxon>
        <taxon>Vertebrata</taxon>
        <taxon>Euteleostomi</taxon>
        <taxon>Actinopterygii</taxon>
        <taxon>Neopterygii</taxon>
        <taxon>Teleostei</taxon>
        <taxon>Neoteleostei</taxon>
        <taxon>Acanthomorphata</taxon>
        <taxon>Eupercaria</taxon>
        <taxon>Perciformes</taxon>
        <taxon>Notothenioidei</taxon>
        <taxon>Nototheniidae</taxon>
        <taxon>Dissostichus</taxon>
    </lineage>
</organism>
<feature type="compositionally biased region" description="Pro residues" evidence="11">
    <location>
        <begin position="433"/>
        <end position="444"/>
    </location>
</feature>
<comment type="caution">
    <text evidence="13">The sequence shown here is derived from an EMBL/GenBank/DDBJ whole genome shotgun (WGS) entry which is preliminary data.</text>
</comment>
<evidence type="ECO:0000256" key="7">
    <source>
        <dbReference type="ARBA" id="ARBA00022737"/>
    </source>
</evidence>
<feature type="compositionally biased region" description="Basic and acidic residues" evidence="11">
    <location>
        <begin position="318"/>
        <end position="328"/>
    </location>
</feature>